<dbReference type="EMBL" id="CM023479">
    <property type="protein sequence ID" value="KAH7974926.1"/>
    <property type="molecule type" value="Genomic_DNA"/>
</dbReference>
<gene>
    <name evidence="1" type="ORF">HPB49_021467</name>
</gene>
<sequence>MGPRKQYLGPLKNAPDLPKSTRSYLQRRAVLQCDSHQAVSQDNDGNGDAVSASGVPRIDDSDIDMVQDSCEPENDYIHPEAQLSFEGDSEVPPAQTEHVDANDLVVLALKFALEFGLSWKAVEALQKLIAHILDRHDIPASKYLFKKQVGANIRDAWFHFYCEPCMNLLAETSGVLQERSSLQLTVNELPPKMRHKNVVVSALWYGQSHPNMTLLLNSFVQQMRDLAGGGVTWMAGTDSIHSEVYCLSCCADAPARASLQNFTQYNGYYGCGWCLHRGKTVDGEHSW</sequence>
<name>A0ACB8DRD3_DERSI</name>
<dbReference type="Proteomes" id="UP000821865">
    <property type="component" value="Chromosome 10"/>
</dbReference>
<evidence type="ECO:0000313" key="1">
    <source>
        <dbReference type="EMBL" id="KAH7974926.1"/>
    </source>
</evidence>
<keyword evidence="2" id="KW-1185">Reference proteome</keyword>
<protein>
    <submittedName>
        <fullName evidence="1">Uncharacterized protein</fullName>
    </submittedName>
</protein>
<accession>A0ACB8DRD3</accession>
<comment type="caution">
    <text evidence="1">The sequence shown here is derived from an EMBL/GenBank/DDBJ whole genome shotgun (WGS) entry which is preliminary data.</text>
</comment>
<evidence type="ECO:0000313" key="2">
    <source>
        <dbReference type="Proteomes" id="UP000821865"/>
    </source>
</evidence>
<reference evidence="1" key="1">
    <citation type="submission" date="2020-05" db="EMBL/GenBank/DDBJ databases">
        <title>Large-scale comparative analyses of tick genomes elucidate their genetic diversity and vector capacities.</title>
        <authorList>
            <person name="Jia N."/>
            <person name="Wang J."/>
            <person name="Shi W."/>
            <person name="Du L."/>
            <person name="Sun Y."/>
            <person name="Zhan W."/>
            <person name="Jiang J."/>
            <person name="Wang Q."/>
            <person name="Zhang B."/>
            <person name="Ji P."/>
            <person name="Sakyi L.B."/>
            <person name="Cui X."/>
            <person name="Yuan T."/>
            <person name="Jiang B."/>
            <person name="Yang W."/>
            <person name="Lam T.T.-Y."/>
            <person name="Chang Q."/>
            <person name="Ding S."/>
            <person name="Wang X."/>
            <person name="Zhu J."/>
            <person name="Ruan X."/>
            <person name="Zhao L."/>
            <person name="Wei J."/>
            <person name="Que T."/>
            <person name="Du C."/>
            <person name="Cheng J."/>
            <person name="Dai P."/>
            <person name="Han X."/>
            <person name="Huang E."/>
            <person name="Gao Y."/>
            <person name="Liu J."/>
            <person name="Shao H."/>
            <person name="Ye R."/>
            <person name="Li L."/>
            <person name="Wei W."/>
            <person name="Wang X."/>
            <person name="Wang C."/>
            <person name="Yang T."/>
            <person name="Huo Q."/>
            <person name="Li W."/>
            <person name="Guo W."/>
            <person name="Chen H."/>
            <person name="Zhou L."/>
            <person name="Ni X."/>
            <person name="Tian J."/>
            <person name="Zhou Y."/>
            <person name="Sheng Y."/>
            <person name="Liu T."/>
            <person name="Pan Y."/>
            <person name="Xia L."/>
            <person name="Li J."/>
            <person name="Zhao F."/>
            <person name="Cao W."/>
        </authorList>
    </citation>
    <scope>NUCLEOTIDE SEQUENCE</scope>
    <source>
        <strain evidence="1">Dsil-2018</strain>
    </source>
</reference>
<proteinExistence type="predicted"/>
<organism evidence="1 2">
    <name type="scientific">Dermacentor silvarum</name>
    <name type="common">Tick</name>
    <dbReference type="NCBI Taxonomy" id="543639"/>
    <lineage>
        <taxon>Eukaryota</taxon>
        <taxon>Metazoa</taxon>
        <taxon>Ecdysozoa</taxon>
        <taxon>Arthropoda</taxon>
        <taxon>Chelicerata</taxon>
        <taxon>Arachnida</taxon>
        <taxon>Acari</taxon>
        <taxon>Parasitiformes</taxon>
        <taxon>Ixodida</taxon>
        <taxon>Ixodoidea</taxon>
        <taxon>Ixodidae</taxon>
        <taxon>Rhipicephalinae</taxon>
        <taxon>Dermacentor</taxon>
    </lineage>
</organism>